<evidence type="ECO:0000256" key="3">
    <source>
        <dbReference type="ARBA" id="ARBA00023270"/>
    </source>
</evidence>
<accession>A0A1F7GKF6</accession>
<dbReference type="InterPro" id="IPR050146">
    <property type="entry name" value="Type-I_3-dehydroquinase"/>
</dbReference>
<keyword evidence="3 4" id="KW-0704">Schiff base</keyword>
<feature type="binding site" evidence="4">
    <location>
        <begin position="33"/>
        <end position="35"/>
    </location>
    <ligand>
        <name>3-dehydroquinate</name>
        <dbReference type="ChEBI" id="CHEBI:32364"/>
    </ligand>
</feature>
<dbReference type="Proteomes" id="UP000177026">
    <property type="component" value="Unassembled WGS sequence"/>
</dbReference>
<proteinExistence type="inferred from homology"/>
<dbReference type="SUPFAM" id="SSF51569">
    <property type="entry name" value="Aldolase"/>
    <property type="match status" value="1"/>
</dbReference>
<reference evidence="5 6" key="1">
    <citation type="journal article" date="2016" name="Nat. Commun.">
        <title>Thousands of microbial genomes shed light on interconnected biogeochemical processes in an aquifer system.</title>
        <authorList>
            <person name="Anantharaman K."/>
            <person name="Brown C.T."/>
            <person name="Hug L.A."/>
            <person name="Sharon I."/>
            <person name="Castelle C.J."/>
            <person name="Probst A.J."/>
            <person name="Thomas B.C."/>
            <person name="Singh A."/>
            <person name="Wilkins M.J."/>
            <person name="Karaoz U."/>
            <person name="Brodie E.L."/>
            <person name="Williams K.H."/>
            <person name="Hubbard S.S."/>
            <person name="Banfield J.F."/>
        </authorList>
    </citation>
    <scope>NUCLEOTIDE SEQUENCE [LARGE SCALE GENOMIC DNA]</scope>
</reference>
<feature type="binding site" evidence="4">
    <location>
        <position position="63"/>
    </location>
    <ligand>
        <name>3-dehydroquinate</name>
        <dbReference type="ChEBI" id="CHEBI:32364"/>
    </ligand>
</feature>
<dbReference type="CDD" id="cd00502">
    <property type="entry name" value="DHQase_I"/>
    <property type="match status" value="1"/>
</dbReference>
<dbReference type="PANTHER" id="PTHR43699:SF1">
    <property type="entry name" value="3-DEHYDROQUINATE DEHYDRATASE"/>
    <property type="match status" value="1"/>
</dbReference>
<dbReference type="GO" id="GO:0009073">
    <property type="term" value="P:aromatic amino acid family biosynthetic process"/>
    <property type="evidence" value="ECO:0007669"/>
    <property type="project" value="UniProtKB-KW"/>
</dbReference>
<dbReference type="GO" id="GO:0008652">
    <property type="term" value="P:amino acid biosynthetic process"/>
    <property type="evidence" value="ECO:0007669"/>
    <property type="project" value="UniProtKB-KW"/>
</dbReference>
<dbReference type="GO" id="GO:0046279">
    <property type="term" value="P:3,4-dihydroxybenzoate biosynthetic process"/>
    <property type="evidence" value="ECO:0007669"/>
    <property type="project" value="UniProtKB-ARBA"/>
</dbReference>
<dbReference type="PANTHER" id="PTHR43699">
    <property type="entry name" value="3-DEHYDROQUINATE DEHYDRATASE"/>
    <property type="match status" value="1"/>
</dbReference>
<protein>
    <recommendedName>
        <fullName evidence="4">3-dehydroquinate dehydratase</fullName>
        <shortName evidence="4">3-dehydroquinase</shortName>
        <ecNumber evidence="4">4.2.1.10</ecNumber>
    </recommendedName>
    <alternativeName>
        <fullName evidence="4">Type I DHQase</fullName>
    </alternativeName>
    <alternativeName>
        <fullName evidence="4">Type I dehydroquinase</fullName>
        <shortName evidence="4">DHQ1</shortName>
    </alternativeName>
</protein>
<feature type="active site" description="Schiff-base intermediate with substrate" evidence="4">
    <location>
        <position position="145"/>
    </location>
</feature>
<keyword evidence="2 4" id="KW-0456">Lyase</keyword>
<dbReference type="NCBIfam" id="TIGR01093">
    <property type="entry name" value="aroD"/>
    <property type="match status" value="1"/>
</dbReference>
<dbReference type="AlphaFoldDB" id="A0A1F7GKF6"/>
<gene>
    <name evidence="4" type="primary">aroD</name>
    <name evidence="5" type="ORF">A2866_00355</name>
</gene>
<evidence type="ECO:0000256" key="2">
    <source>
        <dbReference type="ARBA" id="ARBA00023239"/>
    </source>
</evidence>
<dbReference type="Gene3D" id="3.20.20.70">
    <property type="entry name" value="Aldolase class I"/>
    <property type="match status" value="1"/>
</dbReference>
<dbReference type="GO" id="GO:0009423">
    <property type="term" value="P:chorismate biosynthetic process"/>
    <property type="evidence" value="ECO:0007669"/>
    <property type="project" value="UniProtKB-UniRule"/>
</dbReference>
<dbReference type="Pfam" id="PF01487">
    <property type="entry name" value="DHquinase_I"/>
    <property type="match status" value="1"/>
</dbReference>
<comment type="caution">
    <text evidence="4">Lacks conserved residue(s) required for the propagation of feature annotation.</text>
</comment>
<evidence type="ECO:0000313" key="5">
    <source>
        <dbReference type="EMBL" id="OGK19042.1"/>
    </source>
</evidence>
<dbReference type="EC" id="4.2.1.10" evidence="4"/>
<organism evidence="5 6">
    <name type="scientific">Candidatus Roizmanbacteria bacterium RIFCSPHIGHO2_01_FULL_39_8</name>
    <dbReference type="NCBI Taxonomy" id="1802033"/>
    <lineage>
        <taxon>Bacteria</taxon>
        <taxon>Candidatus Roizmaniibacteriota</taxon>
    </lineage>
</organism>
<comment type="catalytic activity">
    <reaction evidence="1 4">
        <text>3-dehydroquinate = 3-dehydroshikimate + H2O</text>
        <dbReference type="Rhea" id="RHEA:21096"/>
        <dbReference type="ChEBI" id="CHEBI:15377"/>
        <dbReference type="ChEBI" id="CHEBI:16630"/>
        <dbReference type="ChEBI" id="CHEBI:32364"/>
        <dbReference type="EC" id="4.2.1.10"/>
    </reaction>
</comment>
<sequence length="229" mass="26711">MQKIRICTVVTGKYLDEFIGNLKNIQTESDLVELRVDHILNLKLKDLEIIRNQTKKESIFTCRIKKEGGLFLHDESLRKKILQKGFELEFDHIDIELSTFVKWQPIRNKKTKLIISYHNLEKTPHFWILNKIIFQMNQFLPNILKIATMVTDDYDMTQLYRIMVNKPKKEERIVVGMGEKGKITRILGPLLGSYLTYASTPLSQSAPGQMDIGKLKVIYDSLNLEDKIK</sequence>
<keyword evidence="4" id="KW-0028">Amino-acid biosynthesis</keyword>
<comment type="similarity">
    <text evidence="4">Belongs to the type-I 3-dehydroquinase family.</text>
</comment>
<feature type="binding site" evidence="4">
    <location>
        <position position="209"/>
    </location>
    <ligand>
        <name>3-dehydroquinate</name>
        <dbReference type="ChEBI" id="CHEBI:32364"/>
    </ligand>
</feature>
<keyword evidence="4" id="KW-0057">Aromatic amino acid biosynthesis</keyword>
<dbReference type="InterPro" id="IPR001381">
    <property type="entry name" value="DHquinase_I"/>
</dbReference>
<evidence type="ECO:0000313" key="6">
    <source>
        <dbReference type="Proteomes" id="UP000177026"/>
    </source>
</evidence>
<dbReference type="HAMAP" id="MF_00214">
    <property type="entry name" value="AroD"/>
    <property type="match status" value="1"/>
</dbReference>
<comment type="function">
    <text evidence="4">Involved in the third step of the chorismate pathway, which leads to the biosynthesis of aromatic amino acids. Catalyzes the cis-dehydration of 3-dehydroquinate (DHQ) and introduces the first double bond of the aromatic ring to yield 3-dehydroshikimate.</text>
</comment>
<dbReference type="UniPathway" id="UPA00053">
    <property type="reaction ID" value="UER00086"/>
</dbReference>
<name>A0A1F7GKF6_9BACT</name>
<comment type="subunit">
    <text evidence="4">Homodimer.</text>
</comment>
<dbReference type="EMBL" id="MFZI01000058">
    <property type="protein sequence ID" value="OGK19042.1"/>
    <property type="molecule type" value="Genomic_DNA"/>
</dbReference>
<evidence type="ECO:0000256" key="1">
    <source>
        <dbReference type="ARBA" id="ARBA00001864"/>
    </source>
</evidence>
<evidence type="ECO:0000256" key="4">
    <source>
        <dbReference type="HAMAP-Rule" id="MF_00214"/>
    </source>
</evidence>
<feature type="binding site" evidence="4">
    <location>
        <position position="185"/>
    </location>
    <ligand>
        <name>3-dehydroquinate</name>
        <dbReference type="ChEBI" id="CHEBI:32364"/>
    </ligand>
</feature>
<feature type="active site" description="Proton donor/acceptor" evidence="4">
    <location>
        <position position="118"/>
    </location>
</feature>
<comment type="pathway">
    <text evidence="4">Metabolic intermediate biosynthesis; chorismate biosynthesis; chorismate from D-erythrose 4-phosphate and phosphoenolpyruvate: step 3/7.</text>
</comment>
<dbReference type="InterPro" id="IPR013785">
    <property type="entry name" value="Aldolase_TIM"/>
</dbReference>
<dbReference type="GO" id="GO:0003855">
    <property type="term" value="F:3-dehydroquinate dehydratase activity"/>
    <property type="evidence" value="ECO:0007669"/>
    <property type="project" value="UniProtKB-UniRule"/>
</dbReference>
<feature type="binding site" evidence="4">
    <location>
        <position position="205"/>
    </location>
    <ligand>
        <name>3-dehydroquinate</name>
        <dbReference type="ChEBI" id="CHEBI:32364"/>
    </ligand>
</feature>
<comment type="caution">
    <text evidence="5">The sequence shown here is derived from an EMBL/GenBank/DDBJ whole genome shotgun (WGS) entry which is preliminary data.</text>
</comment>